<evidence type="ECO:0000256" key="3">
    <source>
        <dbReference type="ARBA" id="ARBA00004496"/>
    </source>
</evidence>
<evidence type="ECO:0000313" key="16">
    <source>
        <dbReference type="Proteomes" id="UP001460270"/>
    </source>
</evidence>
<evidence type="ECO:0000313" key="15">
    <source>
        <dbReference type="EMBL" id="KAK7921918.1"/>
    </source>
</evidence>
<keyword evidence="9" id="KW-0560">Oxidoreductase</keyword>
<dbReference type="EMBL" id="JBBPFD010000006">
    <property type="protein sequence ID" value="KAK7921918.1"/>
    <property type="molecule type" value="Genomic_DNA"/>
</dbReference>
<comment type="catalytic activity">
    <reaction evidence="13">
        <text>2 glutathione + NADP(+) = glutathione disulfide + NADPH + H(+)</text>
        <dbReference type="Rhea" id="RHEA:11740"/>
        <dbReference type="ChEBI" id="CHEBI:15378"/>
        <dbReference type="ChEBI" id="CHEBI:57783"/>
        <dbReference type="ChEBI" id="CHEBI:57925"/>
        <dbReference type="ChEBI" id="CHEBI:58297"/>
        <dbReference type="ChEBI" id="CHEBI:58349"/>
        <dbReference type="EC" id="1.8.1.7"/>
    </reaction>
</comment>
<dbReference type="GO" id="GO:0045454">
    <property type="term" value="P:cell redox homeostasis"/>
    <property type="evidence" value="ECO:0007669"/>
    <property type="project" value="InterPro"/>
</dbReference>
<keyword evidence="12" id="KW-0676">Redox-active center</keyword>
<proteinExistence type="inferred from homology"/>
<keyword evidence="7" id="KW-0274">FAD</keyword>
<reference evidence="16" key="1">
    <citation type="submission" date="2024-04" db="EMBL/GenBank/DDBJ databases">
        <title>Salinicola lusitanus LLJ914,a marine bacterium isolated from the Okinawa Trough.</title>
        <authorList>
            <person name="Li J."/>
        </authorList>
    </citation>
    <scope>NUCLEOTIDE SEQUENCE [LARGE SCALE GENOMIC DNA]</scope>
</reference>
<keyword evidence="8" id="KW-0521">NADP</keyword>
<dbReference type="GO" id="GO:0005829">
    <property type="term" value="C:cytosol"/>
    <property type="evidence" value="ECO:0007669"/>
    <property type="project" value="TreeGrafter"/>
</dbReference>
<evidence type="ECO:0000256" key="4">
    <source>
        <dbReference type="ARBA" id="ARBA00007532"/>
    </source>
</evidence>
<dbReference type="GO" id="GO:0004362">
    <property type="term" value="F:glutathione-disulfide reductase (NADPH) activity"/>
    <property type="evidence" value="ECO:0007669"/>
    <property type="project" value="UniProtKB-EC"/>
</dbReference>
<evidence type="ECO:0000256" key="11">
    <source>
        <dbReference type="ARBA" id="ARBA00023157"/>
    </source>
</evidence>
<evidence type="ECO:0000256" key="5">
    <source>
        <dbReference type="ARBA" id="ARBA00022490"/>
    </source>
</evidence>
<comment type="cofactor">
    <cofactor evidence="1">
        <name>FAD</name>
        <dbReference type="ChEBI" id="CHEBI:57692"/>
    </cofactor>
</comment>
<dbReference type="GO" id="GO:0034599">
    <property type="term" value="P:cellular response to oxidative stress"/>
    <property type="evidence" value="ECO:0007669"/>
    <property type="project" value="TreeGrafter"/>
</dbReference>
<dbReference type="SUPFAM" id="SSF51905">
    <property type="entry name" value="FAD/NAD(P)-binding domain"/>
    <property type="match status" value="1"/>
</dbReference>
<keyword evidence="6" id="KW-0285">Flavoprotein</keyword>
<gene>
    <name evidence="15" type="ORF">WMY93_008820</name>
</gene>
<dbReference type="FunFam" id="3.50.50.60:FF:000235">
    <property type="entry name" value="Glutathione reductase"/>
    <property type="match status" value="1"/>
</dbReference>
<comment type="subcellular location">
    <subcellularLocation>
        <location evidence="3">Cytoplasm</location>
    </subcellularLocation>
    <subcellularLocation>
        <location evidence="2">Mitochondrion</location>
    </subcellularLocation>
</comment>
<dbReference type="PRINTS" id="PR00368">
    <property type="entry name" value="FADPNR"/>
</dbReference>
<evidence type="ECO:0000256" key="10">
    <source>
        <dbReference type="ARBA" id="ARBA00023128"/>
    </source>
</evidence>
<evidence type="ECO:0000256" key="6">
    <source>
        <dbReference type="ARBA" id="ARBA00022630"/>
    </source>
</evidence>
<evidence type="ECO:0000256" key="8">
    <source>
        <dbReference type="ARBA" id="ARBA00022857"/>
    </source>
</evidence>
<dbReference type="GO" id="GO:0006749">
    <property type="term" value="P:glutathione metabolic process"/>
    <property type="evidence" value="ECO:0007669"/>
    <property type="project" value="TreeGrafter"/>
</dbReference>
<evidence type="ECO:0000259" key="14">
    <source>
        <dbReference type="Pfam" id="PF07992"/>
    </source>
</evidence>
<protein>
    <recommendedName>
        <fullName evidence="14">FAD/NAD(P)-binding domain-containing protein</fullName>
    </recommendedName>
</protein>
<dbReference type="InterPro" id="IPR046952">
    <property type="entry name" value="GSHR/TRXR-like"/>
</dbReference>
<evidence type="ECO:0000256" key="1">
    <source>
        <dbReference type="ARBA" id="ARBA00001974"/>
    </source>
</evidence>
<evidence type="ECO:0000256" key="9">
    <source>
        <dbReference type="ARBA" id="ARBA00023002"/>
    </source>
</evidence>
<comment type="caution">
    <text evidence="15">The sequence shown here is derived from an EMBL/GenBank/DDBJ whole genome shotgun (WGS) entry which is preliminary data.</text>
</comment>
<evidence type="ECO:0000256" key="2">
    <source>
        <dbReference type="ARBA" id="ARBA00004173"/>
    </source>
</evidence>
<dbReference type="InterPro" id="IPR036188">
    <property type="entry name" value="FAD/NAD-bd_sf"/>
</dbReference>
<evidence type="ECO:0000256" key="7">
    <source>
        <dbReference type="ARBA" id="ARBA00022827"/>
    </source>
</evidence>
<dbReference type="InterPro" id="IPR023753">
    <property type="entry name" value="FAD/NAD-binding_dom"/>
</dbReference>
<keyword evidence="16" id="KW-1185">Reference proteome</keyword>
<sequence length="410" mass="45040">MFLTRSCRQLSSVSVPVALSRTFVPRRRMASDPSTEDITRLDFLVVGGGSGGLAGARRAAELGATTAVIESHKLGGTCVNVGCVPKKVMWNAAVHAEYLHDHSDYGFEVGQAHFSWETLKAKRDAYVSHLNRIYRNNLDKAKIQTIQGQARFTNDPEPTVEVNGKKYTAPHILIATGGYLQWAGLGITSDGFFELESLPKRSVVVGAGYIAVEMAGILSTLGSKTSLIIRQSGVLRNFDSLISANCTKELQNSGVDLWKCSQVTSVKKTDTGLELTIATRDLERKNDEEKISTIEQVDCLLWAIGRQPHTSGLNIGEIGIETDDRGHIIVDEFQNTSRRGIYAVGDVCGKALLTPVAIAAGRKLAHRLFEGKEDSKLDYSCIPLWSLATHQLEQLVSQKRKQLKQEEKRM</sequence>
<dbReference type="PANTHER" id="PTHR42737">
    <property type="entry name" value="GLUTATHIONE REDUCTASE"/>
    <property type="match status" value="1"/>
</dbReference>
<dbReference type="GO" id="GO:0005739">
    <property type="term" value="C:mitochondrion"/>
    <property type="evidence" value="ECO:0007669"/>
    <property type="project" value="UniProtKB-SubCell"/>
</dbReference>
<name>A0AAW0P9R2_9GOBI</name>
<dbReference type="PANTHER" id="PTHR42737:SF2">
    <property type="entry name" value="GLUTATHIONE REDUCTASE"/>
    <property type="match status" value="1"/>
</dbReference>
<comment type="similarity">
    <text evidence="4">Belongs to the class-I pyridine nucleotide-disulfide oxidoreductase family.</text>
</comment>
<dbReference type="Pfam" id="PF07992">
    <property type="entry name" value="Pyr_redox_2"/>
    <property type="match status" value="1"/>
</dbReference>
<dbReference type="Proteomes" id="UP001460270">
    <property type="component" value="Unassembled WGS sequence"/>
</dbReference>
<evidence type="ECO:0000256" key="12">
    <source>
        <dbReference type="ARBA" id="ARBA00023284"/>
    </source>
</evidence>
<dbReference type="PROSITE" id="PS00076">
    <property type="entry name" value="PYRIDINE_REDOX_1"/>
    <property type="match status" value="1"/>
</dbReference>
<evidence type="ECO:0000256" key="13">
    <source>
        <dbReference type="ARBA" id="ARBA00049142"/>
    </source>
</evidence>
<dbReference type="Gene3D" id="3.50.50.60">
    <property type="entry name" value="FAD/NAD(P)-binding domain"/>
    <property type="match status" value="2"/>
</dbReference>
<dbReference type="AlphaFoldDB" id="A0AAW0P9R2"/>
<keyword evidence="11" id="KW-1015">Disulfide bond</keyword>
<dbReference type="FunFam" id="3.50.50.60:FF:000484">
    <property type="entry name" value="Glutathione reductase, mitochondrial"/>
    <property type="match status" value="1"/>
</dbReference>
<dbReference type="InterPro" id="IPR012999">
    <property type="entry name" value="Pyr_OxRdtase_I_AS"/>
</dbReference>
<organism evidence="15 16">
    <name type="scientific">Mugilogobius chulae</name>
    <name type="common">yellowstripe goby</name>
    <dbReference type="NCBI Taxonomy" id="88201"/>
    <lineage>
        <taxon>Eukaryota</taxon>
        <taxon>Metazoa</taxon>
        <taxon>Chordata</taxon>
        <taxon>Craniata</taxon>
        <taxon>Vertebrata</taxon>
        <taxon>Euteleostomi</taxon>
        <taxon>Actinopterygii</taxon>
        <taxon>Neopterygii</taxon>
        <taxon>Teleostei</taxon>
        <taxon>Neoteleostei</taxon>
        <taxon>Acanthomorphata</taxon>
        <taxon>Gobiaria</taxon>
        <taxon>Gobiiformes</taxon>
        <taxon>Gobioidei</taxon>
        <taxon>Gobiidae</taxon>
        <taxon>Gobionellinae</taxon>
        <taxon>Mugilogobius</taxon>
    </lineage>
</organism>
<dbReference type="GO" id="GO:0050660">
    <property type="term" value="F:flavin adenine dinucleotide binding"/>
    <property type="evidence" value="ECO:0007669"/>
    <property type="project" value="InterPro"/>
</dbReference>
<feature type="domain" description="FAD/NAD(P)-binding" evidence="14">
    <location>
        <begin position="42"/>
        <end position="361"/>
    </location>
</feature>
<keyword evidence="5" id="KW-0963">Cytoplasm</keyword>
<keyword evidence="10" id="KW-0496">Mitochondrion</keyword>
<dbReference type="PRINTS" id="PR00411">
    <property type="entry name" value="PNDRDTASEI"/>
</dbReference>
<accession>A0AAW0P9R2</accession>